<evidence type="ECO:0000256" key="1">
    <source>
        <dbReference type="ARBA" id="ARBA00009995"/>
    </source>
</evidence>
<evidence type="ECO:0000313" key="8">
    <source>
        <dbReference type="Proteomes" id="UP001231189"/>
    </source>
</evidence>
<evidence type="ECO:0000313" key="7">
    <source>
        <dbReference type="EMBL" id="KAK1670780.1"/>
    </source>
</evidence>
<keyword evidence="8" id="KW-1185">Reference proteome</keyword>
<dbReference type="EC" id="2.4.1.-" evidence="4"/>
<evidence type="ECO:0000256" key="2">
    <source>
        <dbReference type="ARBA" id="ARBA00022679"/>
    </source>
</evidence>
<protein>
    <recommendedName>
        <fullName evidence="4">Glycosyltransferase</fullName>
        <ecNumber evidence="4">2.4.1.-</ecNumber>
    </recommendedName>
</protein>
<dbReference type="FunFam" id="3.40.50.2000:FF:000186">
    <property type="entry name" value="Glycosyltransferase"/>
    <property type="match status" value="1"/>
</dbReference>
<dbReference type="SUPFAM" id="SSF53756">
    <property type="entry name" value="UDP-Glycosyltransferase/glycogen phosphorylase"/>
    <property type="match status" value="1"/>
</dbReference>
<dbReference type="Pfam" id="PF26168">
    <property type="entry name" value="Glyco_transf_N"/>
    <property type="match status" value="1"/>
</dbReference>
<dbReference type="InterPro" id="IPR035595">
    <property type="entry name" value="UDP_glycos_trans_CS"/>
</dbReference>
<comment type="caution">
    <text evidence="7">The sequence shown here is derived from an EMBL/GenBank/DDBJ whole genome shotgun (WGS) entry which is preliminary data.</text>
</comment>
<keyword evidence="2 3" id="KW-0808">Transferase</keyword>
<dbReference type="InterPro" id="IPR002213">
    <property type="entry name" value="UDP_glucos_trans"/>
</dbReference>
<dbReference type="Gene3D" id="3.40.50.2000">
    <property type="entry name" value="Glycogen Phosphorylase B"/>
    <property type="match status" value="2"/>
</dbReference>
<gene>
    <name evidence="7" type="ORF">QYE76_058939</name>
</gene>
<evidence type="ECO:0000256" key="4">
    <source>
        <dbReference type="RuleBase" id="RU362057"/>
    </source>
</evidence>
<dbReference type="PROSITE" id="PS00375">
    <property type="entry name" value="UDPGT"/>
    <property type="match status" value="1"/>
</dbReference>
<dbReference type="AlphaFoldDB" id="A0AAD8WSW0"/>
<accession>A0AAD8WSW0</accession>
<evidence type="ECO:0000259" key="6">
    <source>
        <dbReference type="Pfam" id="PF26168"/>
    </source>
</evidence>
<dbReference type="Pfam" id="PF00201">
    <property type="entry name" value="UDPGT"/>
    <property type="match status" value="1"/>
</dbReference>
<comment type="similarity">
    <text evidence="1 3">Belongs to the UDP-glycosyltransferase family.</text>
</comment>
<dbReference type="GO" id="GO:0035251">
    <property type="term" value="F:UDP-glucosyltransferase activity"/>
    <property type="evidence" value="ECO:0007669"/>
    <property type="project" value="TreeGrafter"/>
</dbReference>
<dbReference type="PANTHER" id="PTHR48047">
    <property type="entry name" value="GLYCOSYLTRANSFERASE"/>
    <property type="match status" value="1"/>
</dbReference>
<dbReference type="InterPro" id="IPR058980">
    <property type="entry name" value="Glyco_transf_N"/>
</dbReference>
<dbReference type="PANTHER" id="PTHR48047:SF236">
    <property type="entry name" value="UDP-GLYCOSYLTRANSFERASE 90A1"/>
    <property type="match status" value="1"/>
</dbReference>
<keyword evidence="3" id="KW-0328">Glycosyltransferase</keyword>
<feature type="compositionally biased region" description="Basic and acidic residues" evidence="5">
    <location>
        <begin position="231"/>
        <end position="244"/>
    </location>
</feature>
<dbReference type="FunFam" id="3.40.50.2000:FF:000231">
    <property type="entry name" value="Glycosyltransferase"/>
    <property type="match status" value="1"/>
</dbReference>
<name>A0AAD8WSW0_LOLMU</name>
<feature type="region of interest" description="Disordered" evidence="5">
    <location>
        <begin position="229"/>
        <end position="250"/>
    </location>
</feature>
<dbReference type="Proteomes" id="UP001231189">
    <property type="component" value="Unassembled WGS sequence"/>
</dbReference>
<proteinExistence type="inferred from homology"/>
<evidence type="ECO:0000256" key="3">
    <source>
        <dbReference type="RuleBase" id="RU003718"/>
    </source>
</evidence>
<reference evidence="7" key="1">
    <citation type="submission" date="2023-07" db="EMBL/GenBank/DDBJ databases">
        <title>A chromosome-level genome assembly of Lolium multiflorum.</title>
        <authorList>
            <person name="Chen Y."/>
            <person name="Copetti D."/>
            <person name="Kolliker R."/>
            <person name="Studer B."/>
        </authorList>
    </citation>
    <scope>NUCLEOTIDE SEQUENCE</scope>
    <source>
        <strain evidence="7">02402/16</strain>
        <tissue evidence="7">Leaf</tissue>
    </source>
</reference>
<dbReference type="EMBL" id="JAUUTY010000003">
    <property type="protein sequence ID" value="KAK1670780.1"/>
    <property type="molecule type" value="Genomic_DNA"/>
</dbReference>
<feature type="domain" description="Glycosyltransferase N-terminal" evidence="6">
    <location>
        <begin position="46"/>
        <end position="286"/>
    </location>
</feature>
<sequence length="510" mass="54741">MWCGHTTPSDTQTRPVTQLCSQKRPAMATAADDAAAAHHPSGRDHVVVFPFMAKGHTLPLLHFATALSVHHKGLRVTVVTTPANLAFARSRVPSSVRFAVLPFPSLPPLPAGVESTDALPSPSLHPTFVQAAELLQEPFAELMASLSSPSPPLVLVSDLFLGFTRRVAADAGVRHVVFHGMSCFATALATSAMMGPLPSCAGQGGSFHVPRMPAHLTFTAAEVPPDALAKTTDHADPSTDPRTDEDSEASSWGVLVNSFTKLDEEFVAIVESFNQPGSRAWLVGPLFLAAGDILQQREEQDPEGCLPWLDEQSEPVVYVSFGTQAHVADEQLGELARGLVQSGHPFLWAVRSETWSPPADVGPHGRVVRGWVPQRSVLEHRAVGGFVSHCGWNSVMESLAAGKPVLAWPMIAEQPVNARHVADMIGAGIRMDGGGVVGRAEVEKKVRRLMDAGGEEGRKMRARAAWARQAARSAVSGGGTSRMALLELVEELQRSYDRDAIVRERENTKV</sequence>
<evidence type="ECO:0000256" key="5">
    <source>
        <dbReference type="SAM" id="MobiDB-lite"/>
    </source>
</evidence>
<organism evidence="7 8">
    <name type="scientific">Lolium multiflorum</name>
    <name type="common">Italian ryegrass</name>
    <name type="synonym">Lolium perenne subsp. multiflorum</name>
    <dbReference type="NCBI Taxonomy" id="4521"/>
    <lineage>
        <taxon>Eukaryota</taxon>
        <taxon>Viridiplantae</taxon>
        <taxon>Streptophyta</taxon>
        <taxon>Embryophyta</taxon>
        <taxon>Tracheophyta</taxon>
        <taxon>Spermatophyta</taxon>
        <taxon>Magnoliopsida</taxon>
        <taxon>Liliopsida</taxon>
        <taxon>Poales</taxon>
        <taxon>Poaceae</taxon>
        <taxon>BOP clade</taxon>
        <taxon>Pooideae</taxon>
        <taxon>Poodae</taxon>
        <taxon>Poeae</taxon>
        <taxon>Poeae Chloroplast Group 2 (Poeae type)</taxon>
        <taxon>Loliodinae</taxon>
        <taxon>Loliinae</taxon>
        <taxon>Lolium</taxon>
    </lineage>
</organism>
<dbReference type="CDD" id="cd03784">
    <property type="entry name" value="GT1_Gtf-like"/>
    <property type="match status" value="1"/>
</dbReference>